<keyword evidence="6" id="KW-1133">Transmembrane helix</keyword>
<evidence type="ECO:0000256" key="4">
    <source>
        <dbReference type="ARBA" id="ARBA00023163"/>
    </source>
</evidence>
<evidence type="ECO:0000256" key="6">
    <source>
        <dbReference type="SAM" id="Phobius"/>
    </source>
</evidence>
<evidence type="ECO:0000256" key="3">
    <source>
        <dbReference type="ARBA" id="ARBA00023125"/>
    </source>
</evidence>
<keyword evidence="1" id="KW-0678">Repressor</keyword>
<organism evidence="8 9">
    <name type="scientific">Lactobacillus gasseri</name>
    <dbReference type="NCBI Taxonomy" id="1596"/>
    <lineage>
        <taxon>Bacteria</taxon>
        <taxon>Bacillati</taxon>
        <taxon>Bacillota</taxon>
        <taxon>Bacilli</taxon>
        <taxon>Lactobacillales</taxon>
        <taxon>Lactobacillaceae</taxon>
        <taxon>Lactobacillus</taxon>
    </lineage>
</organism>
<dbReference type="Proteomes" id="UP000195798">
    <property type="component" value="Chromosome"/>
</dbReference>
<keyword evidence="3" id="KW-0238">DNA-binding</keyword>
<dbReference type="Gene3D" id="1.10.1660.10">
    <property type="match status" value="1"/>
</dbReference>
<dbReference type="InterPro" id="IPR047057">
    <property type="entry name" value="MerR_fam"/>
</dbReference>
<dbReference type="EMBL" id="CP021427">
    <property type="protein sequence ID" value="ART98294.1"/>
    <property type="molecule type" value="Genomic_DNA"/>
</dbReference>
<feature type="coiled-coil region" evidence="5">
    <location>
        <begin position="84"/>
        <end position="111"/>
    </location>
</feature>
<evidence type="ECO:0000256" key="1">
    <source>
        <dbReference type="ARBA" id="ARBA00022491"/>
    </source>
</evidence>
<evidence type="ECO:0000259" key="7">
    <source>
        <dbReference type="PROSITE" id="PS50937"/>
    </source>
</evidence>
<dbReference type="AlphaFoldDB" id="A0AB33CG55"/>
<protein>
    <submittedName>
        <fullName evidence="8">MerR family transcriptional regulator</fullName>
    </submittedName>
</protein>
<feature type="transmembrane region" description="Helical" evidence="6">
    <location>
        <begin position="141"/>
        <end position="163"/>
    </location>
</feature>
<feature type="transmembrane region" description="Helical" evidence="6">
    <location>
        <begin position="169"/>
        <end position="189"/>
    </location>
</feature>
<dbReference type="Pfam" id="PF13411">
    <property type="entry name" value="MerR_1"/>
    <property type="match status" value="1"/>
</dbReference>
<dbReference type="PROSITE" id="PS50937">
    <property type="entry name" value="HTH_MERR_2"/>
    <property type="match status" value="1"/>
</dbReference>
<evidence type="ECO:0000313" key="8">
    <source>
        <dbReference type="EMBL" id="ART98294.1"/>
    </source>
</evidence>
<dbReference type="SMART" id="SM00422">
    <property type="entry name" value="HTH_MERR"/>
    <property type="match status" value="1"/>
</dbReference>
<keyword evidence="5" id="KW-0175">Coiled coil</keyword>
<evidence type="ECO:0000313" key="9">
    <source>
        <dbReference type="Proteomes" id="UP000195798"/>
    </source>
</evidence>
<reference evidence="8 9" key="1">
    <citation type="submission" date="2017-05" db="EMBL/GenBank/DDBJ databases">
        <authorList>
            <person name="Oh N.-S."/>
        </authorList>
    </citation>
    <scope>NUCLEOTIDE SEQUENCE [LARGE SCALE GENOMIC DNA]</scope>
    <source>
        <strain evidence="8 9">4M13</strain>
    </source>
</reference>
<keyword evidence="6" id="KW-0472">Membrane</keyword>
<evidence type="ECO:0000256" key="5">
    <source>
        <dbReference type="SAM" id="Coils"/>
    </source>
</evidence>
<accession>A0AB33CG55</accession>
<feature type="domain" description="HTH merR-type" evidence="7">
    <location>
        <begin position="4"/>
        <end position="73"/>
    </location>
</feature>
<keyword evidence="2" id="KW-0805">Transcription regulation</keyword>
<keyword evidence="6" id="KW-0812">Transmembrane</keyword>
<gene>
    <name evidence="8" type="ORF">CCE30_04875</name>
</gene>
<dbReference type="InterPro" id="IPR009061">
    <property type="entry name" value="DNA-bd_dom_put_sf"/>
</dbReference>
<dbReference type="RefSeq" id="WP_020807463.1">
    <property type="nucleotide sequence ID" value="NZ_CP021427.1"/>
</dbReference>
<dbReference type="PANTHER" id="PTHR30204:SF69">
    <property type="entry name" value="MERR-FAMILY TRANSCRIPTIONAL REGULATOR"/>
    <property type="match status" value="1"/>
</dbReference>
<dbReference type="GO" id="GO:0003677">
    <property type="term" value="F:DNA binding"/>
    <property type="evidence" value="ECO:0007669"/>
    <property type="project" value="UniProtKB-KW"/>
</dbReference>
<sequence length="244" mass="28155">MQEKYSIGEVAAMLEVSTRTLRFYDEKGLVKPAYTEENGYRFYEKEQIRQIELILFLKDLGFSLKQIKTLIQDERGSKSLELLLKQQYQENKQKINELTAKQKQIEHLQKIGVLSAALTNFSDITSIMRKEKNLTALRSRLLVWGGLLTLFEIAGIGTALYLYQMKMTTILVIEVVALIAIVFATAWGLSRYYYEQVEYVCPNCGDVFIPSFLTFNLSPHTPKFRKLTCPKCGKKSYCLEICRD</sequence>
<proteinExistence type="predicted"/>
<evidence type="ECO:0000256" key="2">
    <source>
        <dbReference type="ARBA" id="ARBA00023015"/>
    </source>
</evidence>
<dbReference type="GO" id="GO:0003700">
    <property type="term" value="F:DNA-binding transcription factor activity"/>
    <property type="evidence" value="ECO:0007669"/>
    <property type="project" value="InterPro"/>
</dbReference>
<dbReference type="PRINTS" id="PR00040">
    <property type="entry name" value="HTHMERR"/>
</dbReference>
<dbReference type="PROSITE" id="PS00552">
    <property type="entry name" value="HTH_MERR_1"/>
    <property type="match status" value="1"/>
</dbReference>
<dbReference type="PANTHER" id="PTHR30204">
    <property type="entry name" value="REDOX-CYCLING DRUG-SENSING TRANSCRIPTIONAL ACTIVATOR SOXR"/>
    <property type="match status" value="1"/>
</dbReference>
<dbReference type="InterPro" id="IPR000551">
    <property type="entry name" value="MerR-type_HTH_dom"/>
</dbReference>
<name>A0AB33CG55_LACGS</name>
<keyword evidence="4" id="KW-0804">Transcription</keyword>
<dbReference type="SUPFAM" id="SSF46955">
    <property type="entry name" value="Putative DNA-binding domain"/>
    <property type="match status" value="1"/>
</dbReference>
<dbReference type="CDD" id="cd01106">
    <property type="entry name" value="HTH_TipAL-Mta"/>
    <property type="match status" value="1"/>
</dbReference>